<gene>
    <name evidence="3" type="primary">LOC115716543</name>
</gene>
<sequence length="696" mass="79337">MLNGVKSVVSKVVQDTNVNNVVVQQIEITSDQITSVFTMSDKKINDLIYATHVHADESFDEDSLFVIVENVLKSSNQIIDKIVQGIHVHDVDNIENKFSLANLNVPLCTLKGINNELSCKAPNEVTAHETTLAILNKLSNYSWEAKAVLALGAFAFEFGDFWLIAQLYNSDSLAKQLGVLKRVPSLIKTSELVKRRQAVLELSSLVNVTMRVIAMFDEFEKLSAYDVKDIPGLSVALDHLPVDVYWAILTIAACATKHCILISDKPDRTFDLSPYAQKISFIQNQLTMHLNVCRRQLEEAETYRRLCKLFRTPTEIMEIFKALIFFKDTPRPLIDGSTNRLVNIDVLRRKNVFMFFSGVEITEEDISILKPVYEETKKEKSYTIVWVPIVEKWSDEIKKKYETLKSKMPWYCLHQFGPIAGTRFIKEQWQYQGKPMLVLTTPQGKVENLNALHLIRVWGIKAFPFDKKSEEIISKEIHWIGSLVKRIDPIIETWVKEEKYIFFYGGKDKDLIETFTKKVTALASNPFIKEAKINIKFFCVGKTTKGEEDHGNILGRFWGGIESLFFTKDHNKDVDPVTQEIQKLLSYKNESAWAILSKGSAVVTSGHGSTILKVVEEFEQWKEVIKVKGFEVGFKEVHTKVTQTIRHCIRLDVPTVAGKAPDCMKCPECLRAMETYISYKCCHVDPTTQLLPSSLK</sequence>
<proteinExistence type="predicted"/>
<dbReference type="PANTHER" id="PTHR33232">
    <property type="entry name" value="PROTEIN SIEVE ELEMENT OCCLUSION B-LIKE"/>
    <property type="match status" value="1"/>
</dbReference>
<dbReference type="Proteomes" id="UP000596661">
    <property type="component" value="Chromosome 5"/>
</dbReference>
<evidence type="ECO:0000313" key="4">
    <source>
        <dbReference type="Proteomes" id="UP000596661"/>
    </source>
</evidence>
<dbReference type="InterPro" id="IPR027942">
    <property type="entry name" value="SEO_N"/>
</dbReference>
<reference evidence="3" key="1">
    <citation type="submission" date="2018-11" db="EMBL/GenBank/DDBJ databases">
        <authorList>
            <person name="Grassa J C."/>
        </authorList>
    </citation>
    <scope>NUCLEOTIDE SEQUENCE [LARGE SCALE GENOMIC DNA]</scope>
</reference>
<feature type="domain" description="Sieve element occlusion C-terminal" evidence="2">
    <location>
        <begin position="470"/>
        <end position="683"/>
    </location>
</feature>
<feature type="domain" description="Sieve element occlusion N-terminal" evidence="1">
    <location>
        <begin position="40"/>
        <end position="313"/>
    </location>
</feature>
<accession>A0A803PMU9</accession>
<dbReference type="OrthoDB" id="1433562at2759"/>
<dbReference type="GO" id="GO:0010088">
    <property type="term" value="P:phloem development"/>
    <property type="evidence" value="ECO:0007669"/>
    <property type="project" value="InterPro"/>
</dbReference>
<dbReference type="EnsemblPlants" id="evm.model.05.1790">
    <property type="protein sequence ID" value="cds.evm.model.05.1790"/>
    <property type="gene ID" value="evm.TU.05.1790"/>
</dbReference>
<dbReference type="Pfam" id="PF14576">
    <property type="entry name" value="SEO_N"/>
    <property type="match status" value="1"/>
</dbReference>
<dbReference type="InterPro" id="IPR039299">
    <property type="entry name" value="SEOA"/>
</dbReference>
<keyword evidence="4" id="KW-1185">Reference proteome</keyword>
<organism evidence="3 4">
    <name type="scientific">Cannabis sativa</name>
    <name type="common">Hemp</name>
    <name type="synonym">Marijuana</name>
    <dbReference type="NCBI Taxonomy" id="3483"/>
    <lineage>
        <taxon>Eukaryota</taxon>
        <taxon>Viridiplantae</taxon>
        <taxon>Streptophyta</taxon>
        <taxon>Embryophyta</taxon>
        <taxon>Tracheophyta</taxon>
        <taxon>Spermatophyta</taxon>
        <taxon>Magnoliopsida</taxon>
        <taxon>eudicotyledons</taxon>
        <taxon>Gunneridae</taxon>
        <taxon>Pentapetalae</taxon>
        <taxon>rosids</taxon>
        <taxon>fabids</taxon>
        <taxon>Rosales</taxon>
        <taxon>Cannabaceae</taxon>
        <taxon>Cannabis</taxon>
    </lineage>
</organism>
<dbReference type="InterPro" id="IPR027944">
    <property type="entry name" value="SEO_C"/>
</dbReference>
<dbReference type="EMBL" id="UZAU01000545">
    <property type="status" value="NOT_ANNOTATED_CDS"/>
    <property type="molecule type" value="Genomic_DNA"/>
</dbReference>
<dbReference type="PANTHER" id="PTHR33232:SF18">
    <property type="entry name" value="PROTEIN SIEVE ELEMENT OCCLUSION B-LIKE"/>
    <property type="match status" value="1"/>
</dbReference>
<evidence type="ECO:0008006" key="5">
    <source>
        <dbReference type="Google" id="ProtNLM"/>
    </source>
</evidence>
<protein>
    <recommendedName>
        <fullName evidence="5">Protein SIEVE ELEMENT OCCLUSION B</fullName>
    </recommendedName>
</protein>
<evidence type="ECO:0000259" key="1">
    <source>
        <dbReference type="Pfam" id="PF14576"/>
    </source>
</evidence>
<reference evidence="3" key="2">
    <citation type="submission" date="2021-03" db="UniProtKB">
        <authorList>
            <consortium name="EnsemblPlants"/>
        </authorList>
    </citation>
    <scope>IDENTIFICATION</scope>
</reference>
<dbReference type="Gramene" id="evm.model.05.1790">
    <property type="protein sequence ID" value="cds.evm.model.05.1790"/>
    <property type="gene ID" value="evm.TU.05.1790"/>
</dbReference>
<evidence type="ECO:0000259" key="2">
    <source>
        <dbReference type="Pfam" id="PF14577"/>
    </source>
</evidence>
<dbReference type="OMA" id="INSEMAC"/>
<name>A0A803PMU9_CANSA</name>
<dbReference type="Pfam" id="PF14577">
    <property type="entry name" value="SEO_C"/>
    <property type="match status" value="1"/>
</dbReference>
<evidence type="ECO:0000313" key="3">
    <source>
        <dbReference type="EnsemblPlants" id="cds.evm.model.05.1790"/>
    </source>
</evidence>
<dbReference type="AlphaFoldDB" id="A0A803PMU9"/>